<dbReference type="PANTHER" id="PTHR11216">
    <property type="entry name" value="EH DOMAIN"/>
    <property type="match status" value="1"/>
</dbReference>
<name>A0A9W8HII5_9FUNG</name>
<dbReference type="InterPro" id="IPR018247">
    <property type="entry name" value="EF_Hand_1_Ca_BS"/>
</dbReference>
<keyword evidence="5" id="KW-1003">Cell membrane</keyword>
<proteinExistence type="inferred from homology"/>
<feature type="region of interest" description="Disordered" evidence="16">
    <location>
        <begin position="113"/>
        <end position="147"/>
    </location>
</feature>
<evidence type="ECO:0000259" key="18">
    <source>
        <dbReference type="PROSITE" id="PS50222"/>
    </source>
</evidence>
<dbReference type="GO" id="GO:0030479">
    <property type="term" value="C:actin cortical patch"/>
    <property type="evidence" value="ECO:0007669"/>
    <property type="project" value="UniProtKB-SubCell"/>
</dbReference>
<keyword evidence="20" id="KW-1185">Reference proteome</keyword>
<evidence type="ECO:0000256" key="9">
    <source>
        <dbReference type="ARBA" id="ARBA00022753"/>
    </source>
</evidence>
<evidence type="ECO:0000256" key="1">
    <source>
        <dbReference type="ARBA" id="ARBA00004125"/>
    </source>
</evidence>
<sequence>MDSLSVSPSERQAYQQHFLNAGPVNGKLPGAAARENLLQSGLATNQLGEIWELADIDKDGALDLDEYCIALKLVFSLLNRVISSVPPVLPPSLIPDSKYRHFTTGGGAGAISPAHAASPQFSAQQQQALSPGSAGTPGQQRQPPAGGATLEWFISGADRARYQGLFAQHSRGSPTVRLLDVDELLGTMGVPRSVVTQAWALVDVRKYQQLNQEQFTYLLHMLGSCARGAQLPAVLPAAVKDAIYGSLSLGGGGGSSGGGSPAHGYRHGKSSTPTDPRNPGLYGERSGNVALADSYLSKLKTSSTFKNEAGSRYASSGKRAEEEKQLRAELKELDEQAERLQAEYDRLGRAPRDGDDATGTAVRELEELKAYKEREKQAAQQAAGIGGGGASESLQDIKQAVFQLEGHLAFLQSGKRAMDEFMAKGRQELLDLQLDRVKI</sequence>
<dbReference type="Gene3D" id="1.10.238.10">
    <property type="entry name" value="EF-hand"/>
    <property type="match status" value="2"/>
</dbReference>
<dbReference type="GO" id="GO:0005509">
    <property type="term" value="F:calcium ion binding"/>
    <property type="evidence" value="ECO:0007669"/>
    <property type="project" value="InterPro"/>
</dbReference>
<evidence type="ECO:0000256" key="5">
    <source>
        <dbReference type="ARBA" id="ARBA00022475"/>
    </source>
</evidence>
<dbReference type="Pfam" id="PF12763">
    <property type="entry name" value="EH"/>
    <property type="match status" value="1"/>
</dbReference>
<keyword evidence="12" id="KW-0472">Membrane</keyword>
<organism evidence="19 20">
    <name type="scientific">Coemansia javaensis</name>
    <dbReference type="NCBI Taxonomy" id="2761396"/>
    <lineage>
        <taxon>Eukaryota</taxon>
        <taxon>Fungi</taxon>
        <taxon>Fungi incertae sedis</taxon>
        <taxon>Zoopagomycota</taxon>
        <taxon>Kickxellomycotina</taxon>
        <taxon>Kickxellomycetes</taxon>
        <taxon>Kickxellales</taxon>
        <taxon>Kickxellaceae</taxon>
        <taxon>Coemansia</taxon>
    </lineage>
</organism>
<feature type="domain" description="EH" evidence="17">
    <location>
        <begin position="10"/>
        <end position="100"/>
    </location>
</feature>
<dbReference type="SUPFAM" id="SSF47473">
    <property type="entry name" value="EF-hand"/>
    <property type="match status" value="2"/>
</dbReference>
<dbReference type="GO" id="GO:0005886">
    <property type="term" value="C:plasma membrane"/>
    <property type="evidence" value="ECO:0007669"/>
    <property type="project" value="UniProtKB-SubCell"/>
</dbReference>
<dbReference type="AlphaFoldDB" id="A0A9W8HII5"/>
<evidence type="ECO:0000256" key="16">
    <source>
        <dbReference type="SAM" id="MobiDB-lite"/>
    </source>
</evidence>
<evidence type="ECO:0000256" key="14">
    <source>
        <dbReference type="ARBA" id="ARBA00029684"/>
    </source>
</evidence>
<evidence type="ECO:0000256" key="13">
    <source>
        <dbReference type="ARBA" id="ARBA00023212"/>
    </source>
</evidence>
<keyword evidence="11 15" id="KW-0175">Coiled coil</keyword>
<evidence type="ECO:0000256" key="3">
    <source>
        <dbReference type="ARBA" id="ARBA00004413"/>
    </source>
</evidence>
<evidence type="ECO:0000256" key="4">
    <source>
        <dbReference type="ARBA" id="ARBA00009909"/>
    </source>
</evidence>
<feature type="domain" description="EF-hand" evidence="18">
    <location>
        <begin position="42"/>
        <end position="77"/>
    </location>
</feature>
<dbReference type="SMART" id="SM00027">
    <property type="entry name" value="EH"/>
    <property type="match status" value="2"/>
</dbReference>
<evidence type="ECO:0000259" key="17">
    <source>
        <dbReference type="PROSITE" id="PS50031"/>
    </source>
</evidence>
<gene>
    <name evidence="19" type="primary">END3</name>
    <name evidence="19" type="ORF">H4R18_000923</name>
</gene>
<feature type="coiled-coil region" evidence="15">
    <location>
        <begin position="319"/>
        <end position="382"/>
    </location>
</feature>
<evidence type="ECO:0000256" key="15">
    <source>
        <dbReference type="SAM" id="Coils"/>
    </source>
</evidence>
<keyword evidence="8" id="KW-0677">Repeat</keyword>
<dbReference type="PROSITE" id="PS50031">
    <property type="entry name" value="EH"/>
    <property type="match status" value="2"/>
</dbReference>
<evidence type="ECO:0000256" key="6">
    <source>
        <dbReference type="ARBA" id="ARBA00022490"/>
    </source>
</evidence>
<feature type="compositionally biased region" description="Gly residues" evidence="16">
    <location>
        <begin position="252"/>
        <end position="261"/>
    </location>
</feature>
<dbReference type="Proteomes" id="UP001140217">
    <property type="component" value="Unassembled WGS sequence"/>
</dbReference>
<dbReference type="Pfam" id="PF12761">
    <property type="entry name" value="End3"/>
    <property type="match status" value="1"/>
</dbReference>
<dbReference type="InterPro" id="IPR000261">
    <property type="entry name" value="EH_dom"/>
</dbReference>
<protein>
    <recommendedName>
        <fullName evidence="14">Endocytosis protein 3</fullName>
    </recommendedName>
</protein>
<dbReference type="InterPro" id="IPR002048">
    <property type="entry name" value="EF_hand_dom"/>
</dbReference>
<evidence type="ECO:0000256" key="11">
    <source>
        <dbReference type="ARBA" id="ARBA00023054"/>
    </source>
</evidence>
<evidence type="ECO:0000256" key="7">
    <source>
        <dbReference type="ARBA" id="ARBA00022583"/>
    </source>
</evidence>
<dbReference type="SMART" id="SM00054">
    <property type="entry name" value="EFh"/>
    <property type="match status" value="1"/>
</dbReference>
<dbReference type="GO" id="GO:0016197">
    <property type="term" value="P:endosomal transport"/>
    <property type="evidence" value="ECO:0007669"/>
    <property type="project" value="TreeGrafter"/>
</dbReference>
<dbReference type="GO" id="GO:0010008">
    <property type="term" value="C:endosome membrane"/>
    <property type="evidence" value="ECO:0007669"/>
    <property type="project" value="UniProtKB-SubCell"/>
</dbReference>
<dbReference type="GO" id="GO:0006897">
    <property type="term" value="P:endocytosis"/>
    <property type="evidence" value="ECO:0007669"/>
    <property type="project" value="UniProtKB-KW"/>
</dbReference>
<dbReference type="CDD" id="cd00052">
    <property type="entry name" value="EH"/>
    <property type="match status" value="1"/>
</dbReference>
<keyword evidence="10" id="KW-0106">Calcium</keyword>
<evidence type="ECO:0000256" key="2">
    <source>
        <dbReference type="ARBA" id="ARBA00004134"/>
    </source>
</evidence>
<dbReference type="InterPro" id="IPR025604">
    <property type="entry name" value="End3"/>
</dbReference>
<comment type="subcellular location">
    <subcellularLocation>
        <location evidence="3">Cell membrane</location>
        <topology evidence="3">Peripheral membrane protein</topology>
        <orientation evidence="3">Cytoplasmic side</orientation>
    </subcellularLocation>
    <subcellularLocation>
        <location evidence="2">Cytoplasm</location>
        <location evidence="2">Cytoskeleton</location>
        <location evidence="2">Actin patch</location>
    </subcellularLocation>
    <subcellularLocation>
        <location evidence="1">Endosome membrane</location>
        <topology evidence="1">Peripheral membrane protein</topology>
        <orientation evidence="1">Cytoplasmic side</orientation>
    </subcellularLocation>
</comment>
<reference evidence="19" key="1">
    <citation type="submission" date="2022-07" db="EMBL/GenBank/DDBJ databases">
        <title>Phylogenomic reconstructions and comparative analyses of Kickxellomycotina fungi.</title>
        <authorList>
            <person name="Reynolds N.K."/>
            <person name="Stajich J.E."/>
            <person name="Barry K."/>
            <person name="Grigoriev I.V."/>
            <person name="Crous P."/>
            <person name="Smith M.E."/>
        </authorList>
    </citation>
    <scope>NUCLEOTIDE SEQUENCE</scope>
    <source>
        <strain evidence="19">NBRC 105414</strain>
    </source>
</reference>
<dbReference type="PROSITE" id="PS50222">
    <property type="entry name" value="EF_HAND_2"/>
    <property type="match status" value="1"/>
</dbReference>
<dbReference type="GO" id="GO:0007015">
    <property type="term" value="P:actin filament organization"/>
    <property type="evidence" value="ECO:0007669"/>
    <property type="project" value="InterPro"/>
</dbReference>
<dbReference type="PROSITE" id="PS00018">
    <property type="entry name" value="EF_HAND_1"/>
    <property type="match status" value="1"/>
</dbReference>
<accession>A0A9W8HII5</accession>
<comment type="similarity">
    <text evidence="4">Belongs to the END3 family.</text>
</comment>
<keyword evidence="6" id="KW-0963">Cytoplasm</keyword>
<feature type="region of interest" description="Disordered" evidence="16">
    <location>
        <begin position="252"/>
        <end position="286"/>
    </location>
</feature>
<evidence type="ECO:0000313" key="19">
    <source>
        <dbReference type="EMBL" id="KAJ2784796.1"/>
    </source>
</evidence>
<feature type="compositionally biased region" description="Low complexity" evidence="16">
    <location>
        <begin position="113"/>
        <end position="131"/>
    </location>
</feature>
<dbReference type="InterPro" id="IPR011992">
    <property type="entry name" value="EF-hand-dom_pair"/>
</dbReference>
<keyword evidence="7" id="KW-0254">Endocytosis</keyword>
<keyword evidence="9" id="KW-0967">Endosome</keyword>
<evidence type="ECO:0000256" key="12">
    <source>
        <dbReference type="ARBA" id="ARBA00023136"/>
    </source>
</evidence>
<evidence type="ECO:0000256" key="10">
    <source>
        <dbReference type="ARBA" id="ARBA00022837"/>
    </source>
</evidence>
<evidence type="ECO:0000256" key="8">
    <source>
        <dbReference type="ARBA" id="ARBA00022737"/>
    </source>
</evidence>
<feature type="domain" description="EH" evidence="17">
    <location>
        <begin position="158"/>
        <end position="236"/>
    </location>
</feature>
<comment type="caution">
    <text evidence="19">The sequence shown here is derived from an EMBL/GenBank/DDBJ whole genome shotgun (WGS) entry which is preliminary data.</text>
</comment>
<dbReference type="EMBL" id="JANBUL010000020">
    <property type="protein sequence ID" value="KAJ2784796.1"/>
    <property type="molecule type" value="Genomic_DNA"/>
</dbReference>
<dbReference type="OrthoDB" id="1716625at2759"/>
<keyword evidence="13" id="KW-0206">Cytoskeleton</keyword>
<evidence type="ECO:0000313" key="20">
    <source>
        <dbReference type="Proteomes" id="UP001140217"/>
    </source>
</evidence>